<evidence type="ECO:0000313" key="2">
    <source>
        <dbReference type="Proteomes" id="UP000054995"/>
    </source>
</evidence>
<dbReference type="Proteomes" id="UP000054995">
    <property type="component" value="Unassembled WGS sequence"/>
</dbReference>
<sequence length="59" mass="6565">MLYSCDGRVVKALDLKSNGIFPPKMRAKLPFINSIKSYNYCVTKVEDVNISNKIASVLA</sequence>
<organism evidence="1 2">
    <name type="scientific">Trichinella pseudospiralis</name>
    <name type="common">Parasitic roundworm</name>
    <dbReference type="NCBI Taxonomy" id="6337"/>
    <lineage>
        <taxon>Eukaryota</taxon>
        <taxon>Metazoa</taxon>
        <taxon>Ecdysozoa</taxon>
        <taxon>Nematoda</taxon>
        <taxon>Enoplea</taxon>
        <taxon>Dorylaimia</taxon>
        <taxon>Trichinellida</taxon>
        <taxon>Trichinellidae</taxon>
        <taxon>Trichinella</taxon>
    </lineage>
</organism>
<proteinExistence type="predicted"/>
<dbReference type="EMBL" id="JYDT01000129">
    <property type="protein sequence ID" value="KRY83861.1"/>
    <property type="molecule type" value="Genomic_DNA"/>
</dbReference>
<name>A0A0V1FDC4_TRIPS</name>
<keyword evidence="2" id="KW-1185">Reference proteome</keyword>
<evidence type="ECO:0000313" key="1">
    <source>
        <dbReference type="EMBL" id="KRY83861.1"/>
    </source>
</evidence>
<protein>
    <submittedName>
        <fullName evidence="1">Uncharacterized protein</fullName>
    </submittedName>
</protein>
<comment type="caution">
    <text evidence="1">The sequence shown here is derived from an EMBL/GenBank/DDBJ whole genome shotgun (WGS) entry which is preliminary data.</text>
</comment>
<reference evidence="1 2" key="1">
    <citation type="submission" date="2015-01" db="EMBL/GenBank/DDBJ databases">
        <title>Evolution of Trichinella species and genotypes.</title>
        <authorList>
            <person name="Korhonen P.K."/>
            <person name="Edoardo P."/>
            <person name="Giuseppe L.R."/>
            <person name="Gasser R.B."/>
        </authorList>
    </citation>
    <scope>NUCLEOTIDE SEQUENCE [LARGE SCALE GENOMIC DNA]</scope>
    <source>
        <strain evidence="1">ISS470</strain>
    </source>
</reference>
<gene>
    <name evidence="1" type="ORF">T4D_7278</name>
</gene>
<accession>A0A0V1FDC4</accession>